<proteinExistence type="predicted"/>
<sequence length="123" mass="14257">MDRFKWDEINGEKILYQDFSNLKKEEVVVLLNQSHEVIEQEGTKGIYVITNINSISFDRNTTRVFEEVSAQNKSYVKASALYGVGTWQRVAIEAVGKLTGREFSIFKTEEEAKKWLRTLNAYK</sequence>
<dbReference type="EMBL" id="JADKNH010000001">
    <property type="protein sequence ID" value="MBF4691873.1"/>
    <property type="molecule type" value="Genomic_DNA"/>
</dbReference>
<organism evidence="1 2">
    <name type="scientific">Fusibacter ferrireducens</name>
    <dbReference type="NCBI Taxonomy" id="2785058"/>
    <lineage>
        <taxon>Bacteria</taxon>
        <taxon>Bacillati</taxon>
        <taxon>Bacillota</taxon>
        <taxon>Clostridia</taxon>
        <taxon>Eubacteriales</taxon>
        <taxon>Eubacteriales Family XII. Incertae Sedis</taxon>
        <taxon>Fusibacter</taxon>
    </lineage>
</organism>
<protein>
    <recommendedName>
        <fullName evidence="3">STAS/SEC14 domain-containing protein</fullName>
    </recommendedName>
</protein>
<comment type="caution">
    <text evidence="1">The sequence shown here is derived from an EMBL/GenBank/DDBJ whole genome shotgun (WGS) entry which is preliminary data.</text>
</comment>
<dbReference type="SUPFAM" id="SSF52091">
    <property type="entry name" value="SpoIIaa-like"/>
    <property type="match status" value="1"/>
</dbReference>
<evidence type="ECO:0000313" key="1">
    <source>
        <dbReference type="EMBL" id="MBF4691873.1"/>
    </source>
</evidence>
<dbReference type="Proteomes" id="UP000614200">
    <property type="component" value="Unassembled WGS sequence"/>
</dbReference>
<dbReference type="InterPro" id="IPR036513">
    <property type="entry name" value="STAS_dom_sf"/>
</dbReference>
<name>A0ABR9ZN30_9FIRM</name>
<dbReference type="Gene3D" id="3.40.50.10600">
    <property type="entry name" value="SpoIIaa-like domains"/>
    <property type="match status" value="1"/>
</dbReference>
<accession>A0ABR9ZN30</accession>
<dbReference type="Pfam" id="PF11964">
    <property type="entry name" value="SpoIIAA-like"/>
    <property type="match status" value="1"/>
</dbReference>
<dbReference type="InterPro" id="IPR038396">
    <property type="entry name" value="SpoIIAA-like_sf"/>
</dbReference>
<evidence type="ECO:0008006" key="3">
    <source>
        <dbReference type="Google" id="ProtNLM"/>
    </source>
</evidence>
<keyword evidence="2" id="KW-1185">Reference proteome</keyword>
<dbReference type="RefSeq" id="WP_194700103.1">
    <property type="nucleotide sequence ID" value="NZ_JADKNH010000001.1"/>
</dbReference>
<evidence type="ECO:0000313" key="2">
    <source>
        <dbReference type="Proteomes" id="UP000614200"/>
    </source>
</evidence>
<gene>
    <name evidence="1" type="ORF">ISU02_02020</name>
</gene>
<dbReference type="InterPro" id="IPR021866">
    <property type="entry name" value="SpoIIAA-like"/>
</dbReference>
<reference evidence="1 2" key="1">
    <citation type="submission" date="2020-11" db="EMBL/GenBank/DDBJ databases">
        <title>Fusibacter basophilias sp. nov.</title>
        <authorList>
            <person name="Qiu D."/>
        </authorList>
    </citation>
    <scope>NUCLEOTIDE SEQUENCE [LARGE SCALE GENOMIC DNA]</scope>
    <source>
        <strain evidence="1 2">Q10-2</strain>
    </source>
</reference>